<feature type="compositionally biased region" description="Low complexity" evidence="12">
    <location>
        <begin position="50"/>
        <end position="65"/>
    </location>
</feature>
<evidence type="ECO:0000256" key="9">
    <source>
        <dbReference type="ARBA" id="ARBA00023004"/>
    </source>
</evidence>
<dbReference type="SMART" id="SM00987">
    <property type="entry name" value="UreE_C"/>
    <property type="match status" value="1"/>
</dbReference>
<keyword evidence="10" id="KW-0411">Iron-sulfur</keyword>
<evidence type="ECO:0000256" key="10">
    <source>
        <dbReference type="ARBA" id="ARBA00023014"/>
    </source>
</evidence>
<evidence type="ECO:0000256" key="12">
    <source>
        <dbReference type="SAM" id="MobiDB-lite"/>
    </source>
</evidence>
<keyword evidence="5" id="KW-0004">4Fe-4S</keyword>
<evidence type="ECO:0000256" key="4">
    <source>
        <dbReference type="ARBA" id="ARBA00019403"/>
    </source>
</evidence>
<evidence type="ECO:0000313" key="13">
    <source>
        <dbReference type="EMBL" id="AZU04498.1"/>
    </source>
</evidence>
<keyword evidence="7" id="KW-0227">DNA damage</keyword>
<dbReference type="InterPro" id="IPR036895">
    <property type="entry name" value="Uracil-DNA_glycosylase-like_sf"/>
</dbReference>
<evidence type="ECO:0000256" key="11">
    <source>
        <dbReference type="ARBA" id="ARBA00023204"/>
    </source>
</evidence>
<dbReference type="CDD" id="cd10030">
    <property type="entry name" value="UDG-F4_TTUDGA_SPO1dp_like"/>
    <property type="match status" value="1"/>
</dbReference>
<dbReference type="Pfam" id="PF03167">
    <property type="entry name" value="UDG"/>
    <property type="match status" value="1"/>
</dbReference>
<dbReference type="InterPro" id="IPR005122">
    <property type="entry name" value="Uracil-DNA_glycosylase-like"/>
</dbReference>
<dbReference type="KEGG" id="gak:X907_1975"/>
<dbReference type="Gene3D" id="3.40.470.10">
    <property type="entry name" value="Uracil-DNA glycosylase-like domain"/>
    <property type="match status" value="1"/>
</dbReference>
<reference evidence="13 14" key="1">
    <citation type="submission" date="2016-12" db="EMBL/GenBank/DDBJ databases">
        <title>The genome of dimorphic prosthecate Glycocaulis alkaliphilus 6b-8t, isolated from crude oil dictates its adaptability in petroleum environments.</title>
        <authorList>
            <person name="Wu X.-L."/>
            <person name="Geng S."/>
        </authorList>
    </citation>
    <scope>NUCLEOTIDE SEQUENCE [LARGE SCALE GENOMIC DNA]</scope>
    <source>
        <strain evidence="13 14">6B-8</strain>
    </source>
</reference>
<dbReference type="EMBL" id="CP018911">
    <property type="protein sequence ID" value="AZU04498.1"/>
    <property type="molecule type" value="Genomic_DNA"/>
</dbReference>
<organism evidence="13 14">
    <name type="scientific">Glycocaulis alkaliphilus</name>
    <dbReference type="NCBI Taxonomy" id="1434191"/>
    <lineage>
        <taxon>Bacteria</taxon>
        <taxon>Pseudomonadati</taxon>
        <taxon>Pseudomonadota</taxon>
        <taxon>Alphaproteobacteria</taxon>
        <taxon>Maricaulales</taxon>
        <taxon>Maricaulaceae</taxon>
        <taxon>Glycocaulis</taxon>
    </lineage>
</organism>
<evidence type="ECO:0000256" key="5">
    <source>
        <dbReference type="ARBA" id="ARBA00022485"/>
    </source>
</evidence>
<dbReference type="PANTHER" id="PTHR33693:SF1">
    <property type="entry name" value="TYPE-4 URACIL-DNA GLYCOSYLASE"/>
    <property type="match status" value="1"/>
</dbReference>
<dbReference type="RefSeq" id="WP_127567483.1">
    <property type="nucleotide sequence ID" value="NZ_BMFB01000003.1"/>
</dbReference>
<evidence type="ECO:0000256" key="7">
    <source>
        <dbReference type="ARBA" id="ARBA00022763"/>
    </source>
</evidence>
<dbReference type="SUPFAM" id="SSF52141">
    <property type="entry name" value="Uracil-DNA glycosylase-like"/>
    <property type="match status" value="1"/>
</dbReference>
<dbReference type="EC" id="3.2.2.27" evidence="3"/>
<dbReference type="NCBIfam" id="TIGR00758">
    <property type="entry name" value="UDG_fam4"/>
    <property type="match status" value="1"/>
</dbReference>
<dbReference type="GO" id="GO:0051539">
    <property type="term" value="F:4 iron, 4 sulfur cluster binding"/>
    <property type="evidence" value="ECO:0007669"/>
    <property type="project" value="UniProtKB-KW"/>
</dbReference>
<dbReference type="InterPro" id="IPR051536">
    <property type="entry name" value="UDG_Type-4/5"/>
</dbReference>
<accession>A0A3T0EBW5</accession>
<protein>
    <recommendedName>
        <fullName evidence="4">Type-4 uracil-DNA glycosylase</fullName>
        <ecNumber evidence="3">3.2.2.27</ecNumber>
    </recommendedName>
</protein>
<gene>
    <name evidence="13" type="ORF">X907_1975</name>
</gene>
<evidence type="ECO:0000256" key="3">
    <source>
        <dbReference type="ARBA" id="ARBA00012030"/>
    </source>
</evidence>
<dbReference type="GO" id="GO:0046872">
    <property type="term" value="F:metal ion binding"/>
    <property type="evidence" value="ECO:0007669"/>
    <property type="project" value="UniProtKB-KW"/>
</dbReference>
<name>A0A3T0EBW5_9PROT</name>
<comment type="similarity">
    <text evidence="2">Belongs to the uracil-DNA glycosylase (UDG) superfamily. Type 4 (UDGa) family.</text>
</comment>
<evidence type="ECO:0000256" key="8">
    <source>
        <dbReference type="ARBA" id="ARBA00022801"/>
    </source>
</evidence>
<dbReference type="OrthoDB" id="5290748at2"/>
<keyword evidence="6" id="KW-0479">Metal-binding</keyword>
<proteinExistence type="inferred from homology"/>
<dbReference type="GO" id="GO:0006281">
    <property type="term" value="P:DNA repair"/>
    <property type="evidence" value="ECO:0007669"/>
    <property type="project" value="UniProtKB-KW"/>
</dbReference>
<dbReference type="AlphaFoldDB" id="A0A3T0EBW5"/>
<keyword evidence="8" id="KW-0378">Hydrolase</keyword>
<dbReference type="InterPro" id="IPR005273">
    <property type="entry name" value="Ura-DNA_glyco_family4"/>
</dbReference>
<dbReference type="SMART" id="SM00986">
    <property type="entry name" value="UDG"/>
    <property type="match status" value="1"/>
</dbReference>
<evidence type="ECO:0000256" key="2">
    <source>
        <dbReference type="ARBA" id="ARBA00006521"/>
    </source>
</evidence>
<evidence type="ECO:0000256" key="6">
    <source>
        <dbReference type="ARBA" id="ARBA00022723"/>
    </source>
</evidence>
<keyword evidence="14" id="KW-1185">Reference proteome</keyword>
<sequence>MTPDHPPSQADALAALKSLVGWWDDAGIAVDIPPAPPPALRTSAPERKSAPAAPAVKSAPAAPEKPAQDASAMARDATDIAALKAAVESFDGCDLKRTARNTVFARGNSEAPLMVIGEGPGQDEDREGLPFVGRSGQLLDRMLAAIGLDEASAYITNVVFWRPPGNRKPSTEEIEICRPFVERHIALAKPRLILLVGGISTQAMLKTPQGIMALRGRWSQVTAGGHSAPALPTFHPAFLLRRPQEKAKAWADLLSLQEKLEELS</sequence>
<dbReference type="Proteomes" id="UP000286954">
    <property type="component" value="Chromosome"/>
</dbReference>
<dbReference type="PANTHER" id="PTHR33693">
    <property type="entry name" value="TYPE-5 URACIL-DNA GLYCOSYLASE"/>
    <property type="match status" value="1"/>
</dbReference>
<evidence type="ECO:0000256" key="1">
    <source>
        <dbReference type="ARBA" id="ARBA00001400"/>
    </source>
</evidence>
<keyword evidence="11" id="KW-0234">DNA repair</keyword>
<evidence type="ECO:0000313" key="14">
    <source>
        <dbReference type="Proteomes" id="UP000286954"/>
    </source>
</evidence>
<keyword evidence="9" id="KW-0408">Iron</keyword>
<comment type="catalytic activity">
    <reaction evidence="1">
        <text>Hydrolyzes single-stranded DNA or mismatched double-stranded DNA and polynucleotides, releasing free uracil.</text>
        <dbReference type="EC" id="3.2.2.27"/>
    </reaction>
</comment>
<feature type="region of interest" description="Disordered" evidence="12">
    <location>
        <begin position="28"/>
        <end position="73"/>
    </location>
</feature>
<dbReference type="GO" id="GO:0004844">
    <property type="term" value="F:uracil DNA N-glycosylase activity"/>
    <property type="evidence" value="ECO:0007669"/>
    <property type="project" value="UniProtKB-EC"/>
</dbReference>